<keyword evidence="4 6" id="KW-1133">Transmembrane helix</keyword>
<protein>
    <submittedName>
        <fullName evidence="8">Cytochrome B561</fullName>
    </submittedName>
</protein>
<dbReference type="InterPro" id="IPR051542">
    <property type="entry name" value="Hydrogenase_cytochrome"/>
</dbReference>
<evidence type="ECO:0000313" key="8">
    <source>
        <dbReference type="EMBL" id="ABD26253.1"/>
    </source>
</evidence>
<dbReference type="PANTHER" id="PTHR30485">
    <property type="entry name" value="NI/FE-HYDROGENASE 1 B-TYPE CYTOCHROME SUBUNIT"/>
    <property type="match status" value="1"/>
</dbReference>
<dbReference type="GO" id="GO:0009055">
    <property type="term" value="F:electron transfer activity"/>
    <property type="evidence" value="ECO:0007669"/>
    <property type="project" value="InterPro"/>
</dbReference>
<keyword evidence="5 6" id="KW-0472">Membrane</keyword>
<feature type="transmembrane region" description="Helical" evidence="6">
    <location>
        <begin position="49"/>
        <end position="69"/>
    </location>
</feature>
<dbReference type="PANTHER" id="PTHR30485:SF1">
    <property type="entry name" value="CYTOCHROME YDHU-RELATED"/>
    <property type="match status" value="1"/>
</dbReference>
<dbReference type="HOGENOM" id="CLU_075520_1_1_5"/>
<accession>Q2G7C0</accession>
<dbReference type="STRING" id="279238.Saro_1813"/>
<evidence type="ECO:0000256" key="4">
    <source>
        <dbReference type="ARBA" id="ARBA00022989"/>
    </source>
</evidence>
<evidence type="ECO:0000256" key="5">
    <source>
        <dbReference type="ARBA" id="ARBA00023136"/>
    </source>
</evidence>
<proteinExistence type="predicted"/>
<organism evidence="8 9">
    <name type="scientific">Novosphingobium aromaticivorans (strain ATCC 700278 / DSM 12444 / CCUG 56034 / CIP 105152 / NBRC 16084 / F199)</name>
    <dbReference type="NCBI Taxonomy" id="279238"/>
    <lineage>
        <taxon>Bacteria</taxon>
        <taxon>Pseudomonadati</taxon>
        <taxon>Pseudomonadota</taxon>
        <taxon>Alphaproteobacteria</taxon>
        <taxon>Sphingomonadales</taxon>
        <taxon>Sphingomonadaceae</taxon>
        <taxon>Novosphingobium</taxon>
    </lineage>
</organism>
<dbReference type="Gene3D" id="1.20.950.20">
    <property type="entry name" value="Transmembrane di-heme cytochromes, Chain C"/>
    <property type="match status" value="1"/>
</dbReference>
<dbReference type="SUPFAM" id="SSF81342">
    <property type="entry name" value="Transmembrane di-heme cytochromes"/>
    <property type="match status" value="1"/>
</dbReference>
<name>Q2G7C0_NOVAD</name>
<evidence type="ECO:0000259" key="7">
    <source>
        <dbReference type="Pfam" id="PF01292"/>
    </source>
</evidence>
<reference evidence="9" key="1">
    <citation type="submission" date="2006-01" db="EMBL/GenBank/DDBJ databases">
        <title>Complete sequence of Novosphingobium aromaticivorans DSM 12444.</title>
        <authorList>
            <consortium name="US DOE Joint Genome Institute"/>
            <person name="Copeland A."/>
            <person name="Lucas S."/>
            <person name="Lapidus A."/>
            <person name="Barry K."/>
            <person name="Detter J.C."/>
            <person name="Glavina T."/>
            <person name="Hammon N."/>
            <person name="Israni S."/>
            <person name="Pitluck S."/>
            <person name="Chain P."/>
            <person name="Malfatti S."/>
            <person name="Shin M."/>
            <person name="Vergez L."/>
            <person name="Schmutz J."/>
            <person name="Larimer F."/>
            <person name="Land M."/>
            <person name="Kyrpides N."/>
            <person name="Ivanova N."/>
            <person name="Fredrickson J."/>
            <person name="Balkwill D."/>
            <person name="Romine M.F."/>
            <person name="Richardson P."/>
        </authorList>
    </citation>
    <scope>NUCLEOTIDE SEQUENCE [LARGE SCALE GENOMIC DNA]</scope>
    <source>
        <strain evidence="9">ATCC 700278 / DSM 12444 / CCUG 56034 / CIP 105152 / NBRC 16084 / F199</strain>
    </source>
</reference>
<dbReference type="GO" id="GO:0005886">
    <property type="term" value="C:plasma membrane"/>
    <property type="evidence" value="ECO:0007669"/>
    <property type="project" value="UniProtKB-SubCell"/>
</dbReference>
<dbReference type="eggNOG" id="COG4117">
    <property type="taxonomic scope" value="Bacteria"/>
</dbReference>
<dbReference type="InterPro" id="IPR016174">
    <property type="entry name" value="Di-haem_cyt_TM"/>
</dbReference>
<gene>
    <name evidence="8" type="ordered locus">Saro_1813</name>
</gene>
<feature type="transmembrane region" description="Helical" evidence="6">
    <location>
        <begin position="210"/>
        <end position="233"/>
    </location>
</feature>
<dbReference type="KEGG" id="nar:Saro_1813"/>
<dbReference type="Proteomes" id="UP000009134">
    <property type="component" value="Chromosome"/>
</dbReference>
<feature type="domain" description="Cytochrome b561 bacterial/Ni-hydrogenase" evidence="7">
    <location>
        <begin position="43"/>
        <end position="287"/>
    </location>
</feature>
<feature type="transmembrane region" description="Helical" evidence="6">
    <location>
        <begin position="141"/>
        <end position="162"/>
    </location>
</feature>
<evidence type="ECO:0000256" key="3">
    <source>
        <dbReference type="ARBA" id="ARBA00022692"/>
    </source>
</evidence>
<dbReference type="GO" id="GO:0022904">
    <property type="term" value="P:respiratory electron transport chain"/>
    <property type="evidence" value="ECO:0007669"/>
    <property type="project" value="InterPro"/>
</dbReference>
<feature type="transmembrane region" description="Helical" evidence="6">
    <location>
        <begin position="253"/>
        <end position="275"/>
    </location>
</feature>
<evidence type="ECO:0000256" key="2">
    <source>
        <dbReference type="ARBA" id="ARBA00022475"/>
    </source>
</evidence>
<evidence type="ECO:0000256" key="6">
    <source>
        <dbReference type="SAM" id="Phobius"/>
    </source>
</evidence>
<evidence type="ECO:0000313" key="9">
    <source>
        <dbReference type="Proteomes" id="UP000009134"/>
    </source>
</evidence>
<dbReference type="EMBL" id="CP000248">
    <property type="protein sequence ID" value="ABD26253.1"/>
    <property type="molecule type" value="Genomic_DNA"/>
</dbReference>
<comment type="subcellular location">
    <subcellularLocation>
        <location evidence="1">Cell membrane</location>
        <topology evidence="1">Multi-pass membrane protein</topology>
    </subcellularLocation>
</comment>
<dbReference type="Pfam" id="PF01292">
    <property type="entry name" value="Ni_hydr_CYTB"/>
    <property type="match status" value="1"/>
</dbReference>
<sequence>MRFWRYVALSTGQLVEVAVGALGPAVDPREDAVPERAALVYRTRLPVRIWHWINALCILVMLMSGATIFNAHPRLYWGAYGANPDSAWLEIGNQGQRGFLRIGELEIGTTGLLGWTEHSTRAFPPLVTIPNYYSLAEGRQWHFFFAWVLVISALAYLVYALLSGHLRRNLGLSREERRLSHIWHDIKQHARLRFPTGEAARGYNPLQKMAYLGVILVVLPLVVLTGMTMSPTLNAAFPWLLDIFGGRQSARSIHFLCAAAFCAFILVHLVMVVLAGPFNELRSMTTGWYRLPPARKGEE</sequence>
<keyword evidence="3 6" id="KW-0812">Transmembrane</keyword>
<keyword evidence="9" id="KW-1185">Reference proteome</keyword>
<dbReference type="GO" id="GO:0020037">
    <property type="term" value="F:heme binding"/>
    <property type="evidence" value="ECO:0007669"/>
    <property type="project" value="TreeGrafter"/>
</dbReference>
<evidence type="ECO:0000256" key="1">
    <source>
        <dbReference type="ARBA" id="ARBA00004651"/>
    </source>
</evidence>
<keyword evidence="2" id="KW-1003">Cell membrane</keyword>
<dbReference type="AlphaFoldDB" id="Q2G7C0"/>
<dbReference type="InterPro" id="IPR011577">
    <property type="entry name" value="Cyt_b561_bac/Ni-Hgenase"/>
</dbReference>